<dbReference type="Proteomes" id="UP000249890">
    <property type="component" value="Chromosome"/>
</dbReference>
<proteinExistence type="predicted"/>
<accession>A0A2Z2KH23</accession>
<dbReference type="RefSeq" id="WP_087916531.1">
    <property type="nucleotide sequence ID" value="NZ_CP021780.1"/>
</dbReference>
<evidence type="ECO:0000313" key="2">
    <source>
        <dbReference type="Proteomes" id="UP000249890"/>
    </source>
</evidence>
<dbReference type="EMBL" id="CP021780">
    <property type="protein sequence ID" value="ASA22533.1"/>
    <property type="molecule type" value="Genomic_DNA"/>
</dbReference>
<dbReference type="OrthoDB" id="8116556at2"/>
<reference evidence="1 2" key="1">
    <citation type="submission" date="2017-06" db="EMBL/GenBank/DDBJ databases">
        <title>Complete genome sequence of Paenibacillus donghaensis KCTC 13049T isolated from East Sea sediment, South Korea.</title>
        <authorList>
            <person name="Jung B.K."/>
            <person name="Hong S.-J."/>
            <person name="Shin J.-H."/>
        </authorList>
    </citation>
    <scope>NUCLEOTIDE SEQUENCE [LARGE SCALE GENOMIC DNA]</scope>
    <source>
        <strain evidence="1 2">KCTC 13049</strain>
    </source>
</reference>
<gene>
    <name evidence="1" type="ORF">B9T62_18145</name>
</gene>
<dbReference type="KEGG" id="pdh:B9T62_18145"/>
<organism evidence="1 2">
    <name type="scientific">Paenibacillus donghaensis</name>
    <dbReference type="NCBI Taxonomy" id="414771"/>
    <lineage>
        <taxon>Bacteria</taxon>
        <taxon>Bacillati</taxon>
        <taxon>Bacillota</taxon>
        <taxon>Bacilli</taxon>
        <taxon>Bacillales</taxon>
        <taxon>Paenibacillaceae</taxon>
        <taxon>Paenibacillus</taxon>
    </lineage>
</organism>
<protein>
    <submittedName>
        <fullName evidence="1">Uncharacterized protein</fullName>
    </submittedName>
</protein>
<keyword evidence="2" id="KW-1185">Reference proteome</keyword>
<name>A0A2Z2KH23_9BACL</name>
<dbReference type="AlphaFoldDB" id="A0A2Z2KH23"/>
<sequence>MKIADEIQYRWLALSDLEPGLLRGFTRTQQVNEVWRTLDGERKLVLQPFIDDWERRSRKRL</sequence>
<evidence type="ECO:0000313" key="1">
    <source>
        <dbReference type="EMBL" id="ASA22533.1"/>
    </source>
</evidence>